<keyword evidence="5" id="KW-0677">Repeat</keyword>
<evidence type="ECO:0000256" key="10">
    <source>
        <dbReference type="SAM" id="MobiDB-lite"/>
    </source>
</evidence>
<keyword evidence="6 9" id="KW-0863">Zinc-finger</keyword>
<dbReference type="Pfam" id="PF21235">
    <property type="entry name" value="UBA_ARI1"/>
    <property type="match status" value="1"/>
</dbReference>
<comment type="catalytic activity">
    <reaction evidence="1">
        <text>[E2 ubiquitin-conjugating enzyme]-S-ubiquitinyl-L-cysteine + [acceptor protein]-L-lysine = [E2 ubiquitin-conjugating enzyme]-L-cysteine + [acceptor protein]-N(6)-ubiquitinyl-L-lysine.</text>
        <dbReference type="EC" id="2.3.2.31"/>
    </reaction>
</comment>
<keyword evidence="7" id="KW-0833">Ubl conjugation pathway</keyword>
<evidence type="ECO:0000256" key="6">
    <source>
        <dbReference type="ARBA" id="ARBA00022771"/>
    </source>
</evidence>
<name>A0A7S1YGL0_9STRA</name>
<sequence length="510" mass="58724">MDSDDDNYEYEYSDAEEEQEYMDGDDGEDEMDWNPSQQDENPNAAPMMRDVPSIRMLPCDELVPVMKNRIRDATEVLEVPASAAAVLLREFNWSKERLLERFYEDPDKLQRKVGVYFRCHPVVKKVPKRLTRANSKSVAASCEICYESDGIKMLSMPCGHEFCTECWSDFVGNALEEGPSCVRKTCPQAKCTEVVTEEEAGKLEPSTLLTKFEQYQLRSFVESNSLTRWCPGRGCERVACAASASAMESEGSKAACDACSTDFCVVCGEEPHAPTVCKELAKWLEKCRNESETANWILANTKPCPKCSSRIEKNQGCNHMTCQRCRYEFCWICMGDWTEHGANTGGYYKCNKFDPNDDGDQSDAAKAKRELDRYLHYYKRYHAHSEAQRFAKKQLKETEARMVLLQESSENARWSDVEFLKTANEQLVECRRVLKYTYAYAYYFPVAKKLQKERFEHHQEMLERFTEDLSELSEKPLAEMNRTGVVNQTRVVKQFMKNILKYADDGMDDV</sequence>
<dbReference type="SMART" id="SM00184">
    <property type="entry name" value="RING"/>
    <property type="match status" value="2"/>
</dbReference>
<dbReference type="EMBL" id="HBGK01044133">
    <property type="protein sequence ID" value="CAD9303803.1"/>
    <property type="molecule type" value="Transcribed_RNA"/>
</dbReference>
<dbReference type="Gene3D" id="1.20.120.1750">
    <property type="match status" value="1"/>
</dbReference>
<evidence type="ECO:0000256" key="4">
    <source>
        <dbReference type="ARBA" id="ARBA00022723"/>
    </source>
</evidence>
<dbReference type="InterPro" id="IPR001841">
    <property type="entry name" value="Znf_RING"/>
</dbReference>
<evidence type="ECO:0000259" key="11">
    <source>
        <dbReference type="PROSITE" id="PS50089"/>
    </source>
</evidence>
<dbReference type="InterPro" id="IPR002867">
    <property type="entry name" value="IBR_dom"/>
</dbReference>
<evidence type="ECO:0000256" key="8">
    <source>
        <dbReference type="ARBA" id="ARBA00022833"/>
    </source>
</evidence>
<accession>A0A7S1YGL0</accession>
<dbReference type="GO" id="GO:0016567">
    <property type="term" value="P:protein ubiquitination"/>
    <property type="evidence" value="ECO:0007669"/>
    <property type="project" value="InterPro"/>
</dbReference>
<dbReference type="InterPro" id="IPR047556">
    <property type="entry name" value="Rcat_RBR_TRIAD1"/>
</dbReference>
<protein>
    <recommendedName>
        <fullName evidence="2">RBR-type E3 ubiquitin transferase</fullName>
        <ecNumber evidence="2">2.3.2.31</ecNumber>
    </recommendedName>
</protein>
<keyword evidence="3" id="KW-0808">Transferase</keyword>
<dbReference type="InterPro" id="IPR045840">
    <property type="entry name" value="Ariadne"/>
</dbReference>
<feature type="domain" description="RING-type" evidence="11">
    <location>
        <begin position="142"/>
        <end position="190"/>
    </location>
</feature>
<dbReference type="GO" id="GO:0008270">
    <property type="term" value="F:zinc ion binding"/>
    <property type="evidence" value="ECO:0007669"/>
    <property type="project" value="UniProtKB-KW"/>
</dbReference>
<dbReference type="FunFam" id="1.20.120.1750:FF:000022">
    <property type="entry name" value="RBR-type E3 ubiquitin transferase"/>
    <property type="match status" value="1"/>
</dbReference>
<dbReference type="InterPro" id="IPR048962">
    <property type="entry name" value="ARIH1-like_UBL"/>
</dbReference>
<evidence type="ECO:0000313" key="13">
    <source>
        <dbReference type="EMBL" id="CAD9303803.1"/>
    </source>
</evidence>
<keyword evidence="4" id="KW-0479">Metal-binding</keyword>
<dbReference type="GO" id="GO:0061630">
    <property type="term" value="F:ubiquitin protein ligase activity"/>
    <property type="evidence" value="ECO:0007669"/>
    <property type="project" value="UniProtKB-EC"/>
</dbReference>
<dbReference type="PROSITE" id="PS50089">
    <property type="entry name" value="ZF_RING_2"/>
    <property type="match status" value="1"/>
</dbReference>
<dbReference type="PANTHER" id="PTHR11685">
    <property type="entry name" value="RBR FAMILY RING FINGER AND IBR DOMAIN-CONTAINING"/>
    <property type="match status" value="1"/>
</dbReference>
<evidence type="ECO:0000256" key="5">
    <source>
        <dbReference type="ARBA" id="ARBA00022737"/>
    </source>
</evidence>
<dbReference type="CDD" id="cd20360">
    <property type="entry name" value="Rcat_RBR_TRIAD1"/>
    <property type="match status" value="1"/>
</dbReference>
<feature type="compositionally biased region" description="Acidic residues" evidence="10">
    <location>
        <begin position="1"/>
        <end position="32"/>
    </location>
</feature>
<dbReference type="InterPro" id="IPR044066">
    <property type="entry name" value="TRIAD_supradom"/>
</dbReference>
<dbReference type="Pfam" id="PF01485">
    <property type="entry name" value="IBR"/>
    <property type="match status" value="1"/>
</dbReference>
<feature type="domain" description="RING-type" evidence="12">
    <location>
        <begin position="138"/>
        <end position="354"/>
    </location>
</feature>
<reference evidence="13" key="1">
    <citation type="submission" date="2021-01" db="EMBL/GenBank/DDBJ databases">
        <authorList>
            <person name="Corre E."/>
            <person name="Pelletier E."/>
            <person name="Niang G."/>
            <person name="Scheremetjew M."/>
            <person name="Finn R."/>
            <person name="Kale V."/>
            <person name="Holt S."/>
            <person name="Cochrane G."/>
            <person name="Meng A."/>
            <person name="Brown T."/>
            <person name="Cohen L."/>
        </authorList>
    </citation>
    <scope>NUCLEOTIDE SEQUENCE</scope>
    <source>
        <strain evidence="13">CCMP 410</strain>
    </source>
</reference>
<dbReference type="EC" id="2.3.2.31" evidence="2"/>
<evidence type="ECO:0000256" key="3">
    <source>
        <dbReference type="ARBA" id="ARBA00022679"/>
    </source>
</evidence>
<dbReference type="Gene3D" id="3.30.40.10">
    <property type="entry name" value="Zinc/RING finger domain, C3HC4 (zinc finger)"/>
    <property type="match status" value="1"/>
</dbReference>
<dbReference type="InterPro" id="IPR031127">
    <property type="entry name" value="E3_UB_ligase_RBR"/>
</dbReference>
<evidence type="ECO:0000259" key="12">
    <source>
        <dbReference type="PROSITE" id="PS51873"/>
    </source>
</evidence>
<organism evidence="13">
    <name type="scientific">Grammatophora oceanica</name>
    <dbReference type="NCBI Taxonomy" id="210454"/>
    <lineage>
        <taxon>Eukaryota</taxon>
        <taxon>Sar</taxon>
        <taxon>Stramenopiles</taxon>
        <taxon>Ochrophyta</taxon>
        <taxon>Bacillariophyta</taxon>
        <taxon>Fragilariophyceae</taxon>
        <taxon>Fragilariophycidae</taxon>
        <taxon>Rhabdonematales</taxon>
        <taxon>Grammatophoraceae</taxon>
        <taxon>Grammatophora</taxon>
    </lineage>
</organism>
<dbReference type="AlphaFoldDB" id="A0A7S1YGL0"/>
<evidence type="ECO:0000256" key="9">
    <source>
        <dbReference type="PROSITE-ProRule" id="PRU00175"/>
    </source>
</evidence>
<proteinExistence type="predicted"/>
<gene>
    <name evidence="13" type="ORF">GOCE00092_LOCUS23150</name>
</gene>
<evidence type="ECO:0000256" key="2">
    <source>
        <dbReference type="ARBA" id="ARBA00012251"/>
    </source>
</evidence>
<keyword evidence="8" id="KW-0862">Zinc</keyword>
<dbReference type="SMART" id="SM00647">
    <property type="entry name" value="IBR"/>
    <property type="match status" value="2"/>
</dbReference>
<dbReference type="InterPro" id="IPR013083">
    <property type="entry name" value="Znf_RING/FYVE/PHD"/>
</dbReference>
<dbReference type="Pfam" id="PF22191">
    <property type="entry name" value="IBR_1"/>
    <property type="match status" value="1"/>
</dbReference>
<evidence type="ECO:0000256" key="7">
    <source>
        <dbReference type="ARBA" id="ARBA00022786"/>
    </source>
</evidence>
<dbReference type="Pfam" id="PF19422">
    <property type="entry name" value="Ariadne"/>
    <property type="match status" value="1"/>
</dbReference>
<evidence type="ECO:0000256" key="1">
    <source>
        <dbReference type="ARBA" id="ARBA00001798"/>
    </source>
</evidence>
<dbReference type="PROSITE" id="PS51873">
    <property type="entry name" value="TRIAD"/>
    <property type="match status" value="1"/>
</dbReference>
<feature type="region of interest" description="Disordered" evidence="10">
    <location>
        <begin position="1"/>
        <end position="45"/>
    </location>
</feature>
<dbReference type="SUPFAM" id="SSF57850">
    <property type="entry name" value="RING/U-box"/>
    <property type="match status" value="3"/>
</dbReference>